<proteinExistence type="predicted"/>
<accession>A0AAP0EY95</accession>
<dbReference type="EMBL" id="JBBNAG010000010">
    <property type="protein sequence ID" value="KAK9100445.1"/>
    <property type="molecule type" value="Genomic_DNA"/>
</dbReference>
<protein>
    <submittedName>
        <fullName evidence="2">Uncharacterized protein</fullName>
    </submittedName>
</protein>
<evidence type="ECO:0000313" key="2">
    <source>
        <dbReference type="EMBL" id="KAK9100445.1"/>
    </source>
</evidence>
<feature type="compositionally biased region" description="Basic and acidic residues" evidence="1">
    <location>
        <begin position="303"/>
        <end position="317"/>
    </location>
</feature>
<feature type="region of interest" description="Disordered" evidence="1">
    <location>
        <begin position="212"/>
        <end position="233"/>
    </location>
</feature>
<organism evidence="2 3">
    <name type="scientific">Stephania cephalantha</name>
    <dbReference type="NCBI Taxonomy" id="152367"/>
    <lineage>
        <taxon>Eukaryota</taxon>
        <taxon>Viridiplantae</taxon>
        <taxon>Streptophyta</taxon>
        <taxon>Embryophyta</taxon>
        <taxon>Tracheophyta</taxon>
        <taxon>Spermatophyta</taxon>
        <taxon>Magnoliopsida</taxon>
        <taxon>Ranunculales</taxon>
        <taxon>Menispermaceae</taxon>
        <taxon>Menispermoideae</taxon>
        <taxon>Cissampelideae</taxon>
        <taxon>Stephania</taxon>
    </lineage>
</organism>
<dbReference type="Proteomes" id="UP001419268">
    <property type="component" value="Unassembled WGS sequence"/>
</dbReference>
<evidence type="ECO:0000256" key="1">
    <source>
        <dbReference type="SAM" id="MobiDB-lite"/>
    </source>
</evidence>
<dbReference type="PANTHER" id="PTHR37392:SF1">
    <property type="entry name" value="OS09G0556800 PROTEIN"/>
    <property type="match status" value="1"/>
</dbReference>
<dbReference type="PANTHER" id="PTHR37392">
    <property type="entry name" value="OS09G0556800 PROTEIN"/>
    <property type="match status" value="1"/>
</dbReference>
<keyword evidence="3" id="KW-1185">Reference proteome</keyword>
<dbReference type="AlphaFoldDB" id="A0AAP0EY95"/>
<evidence type="ECO:0000313" key="3">
    <source>
        <dbReference type="Proteomes" id="UP001419268"/>
    </source>
</evidence>
<feature type="region of interest" description="Disordered" evidence="1">
    <location>
        <begin position="271"/>
        <end position="374"/>
    </location>
</feature>
<sequence>MVYSYTPTYYSSLHDTITSLCKTMLPFSFKKRRFPALIADQKKISKQQSDHLKWQQESYHKILNLMGLHREGMVLELEVSAFRCHLLDTLVASPPEPEAPVVLRDKLLFLQELLYAKCISGEEYHSSKRPLLQRLAVQGAEIEVRDVIVAKMVGENSGEEEEEQWSEINFKDEECLMMSKESLKLKNQLKNKSPMKRIKGAASVIGFMSPYKTSSTSKERKSTSEPKTAEPLRPLDVNIPCNINVSASFNENPFWVAAANEKQSEEQSIFMSASSPPSPFKAEKEKGSNEKVKKKGFSGLFLREQKEENGGHHKTDLEEPATATKSSKKQWGFDGFKRLKQRDREEETAPLTLRERSDERNAPTTCHLVDSPIGEGPDTRLIKKKLHSDGSASDFFIDKVNLKLTLKFETIVENFTFPCSQVLGDNIKKELSRIQEELNTTNPNLQFSNDEMEAISTRLPVDKAELKKFFPRSWCDKYGDVVIDVVKKEFKDHVSEMESMRNANKEKRLSSARWVTFDDDNNGENYHPNQFVHPHLQPPFSTSTSSFANNHFFNDYTSKDENKLNPESESAFFHNPFWSPRTRS</sequence>
<name>A0AAP0EY95_9MAGN</name>
<comment type="caution">
    <text evidence="2">The sequence shown here is derived from an EMBL/GenBank/DDBJ whole genome shotgun (WGS) entry which is preliminary data.</text>
</comment>
<feature type="compositionally biased region" description="Basic and acidic residues" evidence="1">
    <location>
        <begin position="342"/>
        <end position="361"/>
    </location>
</feature>
<feature type="compositionally biased region" description="Basic and acidic residues" evidence="1">
    <location>
        <begin position="281"/>
        <end position="291"/>
    </location>
</feature>
<feature type="compositionally biased region" description="Basic and acidic residues" evidence="1">
    <location>
        <begin position="217"/>
        <end position="230"/>
    </location>
</feature>
<gene>
    <name evidence="2" type="ORF">Scep_023875</name>
</gene>
<reference evidence="2 3" key="1">
    <citation type="submission" date="2024-01" db="EMBL/GenBank/DDBJ databases">
        <title>Genome assemblies of Stephania.</title>
        <authorList>
            <person name="Yang L."/>
        </authorList>
    </citation>
    <scope>NUCLEOTIDE SEQUENCE [LARGE SCALE GENOMIC DNA]</scope>
    <source>
        <strain evidence="2">JXDWG</strain>
        <tissue evidence="2">Leaf</tissue>
    </source>
</reference>